<evidence type="ECO:0000259" key="2">
    <source>
        <dbReference type="Pfam" id="PF14690"/>
    </source>
</evidence>
<dbReference type="Pfam" id="PF14690">
    <property type="entry name" value="Zn_ribbon_ISL3"/>
    <property type="match status" value="1"/>
</dbReference>
<accession>A0A2K0A532</accession>
<evidence type="ECO:0000313" key="3">
    <source>
        <dbReference type="EMBL" id="PNN20131.1"/>
    </source>
</evidence>
<feature type="domain" description="Transposase IS204/IS1001/IS1096/IS1165 DDE" evidence="1">
    <location>
        <begin position="164"/>
        <end position="417"/>
    </location>
</feature>
<dbReference type="InterPro" id="IPR047951">
    <property type="entry name" value="Transpos_ISL3"/>
</dbReference>
<dbReference type="Proteomes" id="UP000053523">
    <property type="component" value="Unassembled WGS sequence"/>
</dbReference>
<sequence length="450" mass="52934">MCKSILNTLGIKDKNLNFSDEVIEKKYKGRMSLFYYAELTYQPTHCENCSTKNENFSIVKNGKKTSTITLLKIMEMPAYLKLQKQRFYCKSCDSHFTAKSNIVDAHCFISNKTKLAVLNKAQEYRSQKSIAKSCLVSSMTVSRVINQAANDVGQSSFEALPEHLMMDEFKSVKNVIGKMSFIYADAVSHRIVDVVADRKLKSLKDHFYRYSLKLRQKVKTVTIDMYEPYMSLIKQLFPNAKIIIDRFHIVQSLNRVLNMSRVHVMNCYRISNRPLYNKFKSYWKLFLKPFETLEAFNYHKVHLFKEWKTEKGIINYLLGVDIELFNSYHYVHELRRLLKENQIEKFNHKLFSIHLSDVCLKLRPVIRTLRRLAAFIENTMIYSNLTNGPLEGINNKIKLIKRVSFGYRNYDNLRNRIIITSRLFASTTKKRLNNLRLLNLNNWTHQSDLT</sequence>
<dbReference type="PANTHER" id="PTHR33498:SF1">
    <property type="entry name" value="TRANSPOSASE FOR INSERTION SEQUENCE ELEMENT IS1557"/>
    <property type="match status" value="1"/>
</dbReference>
<gene>
    <name evidence="3" type="ORF">AL503_004590</name>
</gene>
<evidence type="ECO:0000259" key="1">
    <source>
        <dbReference type="Pfam" id="PF01610"/>
    </source>
</evidence>
<dbReference type="EMBL" id="LORN02000015">
    <property type="protein sequence ID" value="PNN20131.1"/>
    <property type="molecule type" value="Genomic_DNA"/>
</dbReference>
<comment type="caution">
    <text evidence="3">The sequence shown here is derived from an EMBL/GenBank/DDBJ whole genome shotgun (WGS) entry which is preliminary data.</text>
</comment>
<dbReference type="InterPro" id="IPR002560">
    <property type="entry name" value="Transposase_DDE"/>
</dbReference>
<reference evidence="3 4" key="1">
    <citation type="submission" date="2017-12" db="EMBL/GenBank/DDBJ databases">
        <title>FDA dAtabase for Regulatory Grade micrObial Sequences (FDA-ARGOS): Supporting development and validation of Infectious Disease Dx tests.</title>
        <authorList>
            <person name="Hoffmann M."/>
            <person name="Allard M."/>
            <person name="Evans P."/>
            <person name="Brown E."/>
            <person name="Tallon L."/>
            <person name="Sadzewicz L."/>
            <person name="Sengamalay N."/>
            <person name="Ott S."/>
            <person name="Godinez A."/>
            <person name="Nagaraj S."/>
            <person name="Vavikolanu K."/>
            <person name="Aluvathingal J."/>
            <person name="Nadendla S."/>
            <person name="Sichtig H."/>
        </authorList>
    </citation>
    <scope>NUCLEOTIDE SEQUENCE [LARGE SCALE GENOMIC DNA]</scope>
    <source>
        <strain evidence="3 4">FDAARGOS_148</strain>
    </source>
</reference>
<dbReference type="NCBIfam" id="NF033550">
    <property type="entry name" value="transpos_ISL3"/>
    <property type="match status" value="1"/>
</dbReference>
<dbReference type="InterPro" id="IPR029261">
    <property type="entry name" value="Transposase_Znf"/>
</dbReference>
<dbReference type="Pfam" id="PF01610">
    <property type="entry name" value="DDE_Tnp_ISL3"/>
    <property type="match status" value="1"/>
</dbReference>
<organism evidence="3 4">
    <name type="scientific">Staphylococcus haemolyticus</name>
    <dbReference type="NCBI Taxonomy" id="1283"/>
    <lineage>
        <taxon>Bacteria</taxon>
        <taxon>Bacillati</taxon>
        <taxon>Bacillota</taxon>
        <taxon>Bacilli</taxon>
        <taxon>Bacillales</taxon>
        <taxon>Staphylococcaceae</taxon>
        <taxon>Staphylococcus</taxon>
    </lineage>
</organism>
<protein>
    <submittedName>
        <fullName evidence="3">ISL3 family transposase</fullName>
    </submittedName>
</protein>
<proteinExistence type="predicted"/>
<dbReference type="AlphaFoldDB" id="A0A2K0A532"/>
<name>A0A2K0A532_STAHA</name>
<evidence type="ECO:0000313" key="4">
    <source>
        <dbReference type="Proteomes" id="UP000053523"/>
    </source>
</evidence>
<dbReference type="PANTHER" id="PTHR33498">
    <property type="entry name" value="TRANSPOSASE FOR INSERTION SEQUENCE ELEMENT IS1557"/>
    <property type="match status" value="1"/>
</dbReference>
<feature type="domain" description="Transposase IS204/IS1001/IS1096/IS1165 zinc-finger" evidence="2">
    <location>
        <begin position="42"/>
        <end position="92"/>
    </location>
</feature>